<evidence type="ECO:0000256" key="1">
    <source>
        <dbReference type="ARBA" id="ARBA00008553"/>
    </source>
</evidence>
<dbReference type="Pfam" id="PF00281">
    <property type="entry name" value="Ribosomal_L5"/>
    <property type="match status" value="1"/>
</dbReference>
<comment type="function">
    <text evidence="5">This is 1 of the proteins that bind and probably mediate the attachment of the 5S RNA into the large ribosomal subunit, where it forms part of the central protuberance. In the 70S ribosome it contacts protein S13 of the 30S subunit (bridge B1b), connecting the 2 subunits; this bridge is implicated in subunit movement. Contacts the P site tRNA; the 5S rRNA and some of its associated proteins might help stabilize positioning of ribosome-bound tRNAs.</text>
</comment>
<dbReference type="GO" id="GO:0000049">
    <property type="term" value="F:tRNA binding"/>
    <property type="evidence" value="ECO:0007669"/>
    <property type="project" value="UniProtKB-UniRule"/>
</dbReference>
<dbReference type="SUPFAM" id="SSF55282">
    <property type="entry name" value="RL5-like"/>
    <property type="match status" value="1"/>
</dbReference>
<reference evidence="9" key="1">
    <citation type="journal article" date="2020" name="mSystems">
        <title>Genome- and Community-Level Interaction Insights into Carbon Utilization and Element Cycling Functions of Hydrothermarchaeota in Hydrothermal Sediment.</title>
        <authorList>
            <person name="Zhou Z."/>
            <person name="Liu Y."/>
            <person name="Xu W."/>
            <person name="Pan J."/>
            <person name="Luo Z.H."/>
            <person name="Li M."/>
        </authorList>
    </citation>
    <scope>NUCLEOTIDE SEQUENCE [LARGE SCALE GENOMIC DNA]</scope>
    <source>
        <strain evidence="9">HyVt-94</strain>
    </source>
</reference>
<dbReference type="Proteomes" id="UP000886014">
    <property type="component" value="Unassembled WGS sequence"/>
</dbReference>
<evidence type="ECO:0000259" key="8">
    <source>
        <dbReference type="Pfam" id="PF00673"/>
    </source>
</evidence>
<dbReference type="EMBL" id="DRTV01000121">
    <property type="protein sequence ID" value="HHF58116.1"/>
    <property type="molecule type" value="Genomic_DNA"/>
</dbReference>
<keyword evidence="5" id="KW-0820">tRNA-binding</keyword>
<proteinExistence type="inferred from homology"/>
<sequence length="180" mass="20721">MSRLLKEYREKIRPYLMKELGYKNIMEVPRIEKIVVNVGVGEAVQDPKILDVIAQDLAVITGQKPQIRRARKSVAAFHLRKGMPIGLRVTLRGKRAYDFLDRLINFALPRVRDFRGTKKNSFDGRGNYNLGLQEHTVFPEIDIDKVKKVFGMDIAIVTTAETDEEAMKLLEAFGFPFERR</sequence>
<evidence type="ECO:0000256" key="2">
    <source>
        <dbReference type="ARBA" id="ARBA00022980"/>
    </source>
</evidence>
<name>A0A7C5M9P3_UNCW3</name>
<protein>
    <recommendedName>
        <fullName evidence="4 5">Large ribosomal subunit protein uL5</fullName>
    </recommendedName>
</protein>
<feature type="domain" description="Large ribosomal subunit protein uL5 N-terminal" evidence="7">
    <location>
        <begin position="24"/>
        <end position="80"/>
    </location>
</feature>
<dbReference type="GO" id="GO:1990904">
    <property type="term" value="C:ribonucleoprotein complex"/>
    <property type="evidence" value="ECO:0007669"/>
    <property type="project" value="UniProtKB-KW"/>
</dbReference>
<dbReference type="GO" id="GO:0003735">
    <property type="term" value="F:structural constituent of ribosome"/>
    <property type="evidence" value="ECO:0007669"/>
    <property type="project" value="InterPro"/>
</dbReference>
<dbReference type="GO" id="GO:0005840">
    <property type="term" value="C:ribosome"/>
    <property type="evidence" value="ECO:0007669"/>
    <property type="project" value="UniProtKB-KW"/>
</dbReference>
<keyword evidence="5" id="KW-0699">rRNA-binding</keyword>
<dbReference type="HAMAP" id="MF_01333_B">
    <property type="entry name" value="Ribosomal_uL5_B"/>
    <property type="match status" value="1"/>
</dbReference>
<evidence type="ECO:0000256" key="6">
    <source>
        <dbReference type="RuleBase" id="RU003930"/>
    </source>
</evidence>
<dbReference type="FunFam" id="3.30.1440.10:FF:000001">
    <property type="entry name" value="50S ribosomal protein L5"/>
    <property type="match status" value="1"/>
</dbReference>
<dbReference type="InterPro" id="IPR031309">
    <property type="entry name" value="Ribosomal_uL5_C"/>
</dbReference>
<dbReference type="InterPro" id="IPR031310">
    <property type="entry name" value="Ribosomal_uL5_N"/>
</dbReference>
<comment type="caution">
    <text evidence="9">The sequence shown here is derived from an EMBL/GenBank/DDBJ whole genome shotgun (WGS) entry which is preliminary data.</text>
</comment>
<evidence type="ECO:0000256" key="5">
    <source>
        <dbReference type="HAMAP-Rule" id="MF_01333"/>
    </source>
</evidence>
<dbReference type="GO" id="GO:0006412">
    <property type="term" value="P:translation"/>
    <property type="evidence" value="ECO:0007669"/>
    <property type="project" value="UniProtKB-UniRule"/>
</dbReference>
<dbReference type="AlphaFoldDB" id="A0A7C5M9P3"/>
<accession>A0A7C5M9P3</accession>
<dbReference type="InterPro" id="IPR020930">
    <property type="entry name" value="Ribosomal_uL5_bac-type"/>
</dbReference>
<dbReference type="GO" id="GO:0019843">
    <property type="term" value="F:rRNA binding"/>
    <property type="evidence" value="ECO:0007669"/>
    <property type="project" value="UniProtKB-UniRule"/>
</dbReference>
<keyword evidence="2 5" id="KW-0689">Ribosomal protein</keyword>
<dbReference type="NCBIfam" id="NF000585">
    <property type="entry name" value="PRK00010.1"/>
    <property type="match status" value="1"/>
</dbReference>
<gene>
    <name evidence="5" type="primary">rplE</name>
    <name evidence="9" type="ORF">ENL41_01675</name>
</gene>
<keyword evidence="5" id="KW-0694">RNA-binding</keyword>
<comment type="similarity">
    <text evidence="1 5 6">Belongs to the universal ribosomal protein uL5 family.</text>
</comment>
<comment type="subunit">
    <text evidence="5">Part of the 50S ribosomal subunit; part of the 5S rRNA/L5/L18/L25 subcomplex. Contacts the 5S rRNA and the P site tRNA. Forms a bridge to the 30S subunit in the 70S ribosome.</text>
</comment>
<dbReference type="InterPro" id="IPR022803">
    <property type="entry name" value="Ribosomal_uL5_dom_sf"/>
</dbReference>
<organism evidence="9">
    <name type="scientific">candidate division WOR-3 bacterium</name>
    <dbReference type="NCBI Taxonomy" id="2052148"/>
    <lineage>
        <taxon>Bacteria</taxon>
        <taxon>Bacteria division WOR-3</taxon>
    </lineage>
</organism>
<dbReference type="InterPro" id="IPR002132">
    <property type="entry name" value="Ribosomal_uL5"/>
</dbReference>
<evidence type="ECO:0000256" key="3">
    <source>
        <dbReference type="ARBA" id="ARBA00023274"/>
    </source>
</evidence>
<dbReference type="PANTHER" id="PTHR11994">
    <property type="entry name" value="60S RIBOSOMAL PROTEIN L11-RELATED"/>
    <property type="match status" value="1"/>
</dbReference>
<dbReference type="PIRSF" id="PIRSF002161">
    <property type="entry name" value="Ribosomal_L5"/>
    <property type="match status" value="1"/>
</dbReference>
<keyword evidence="3 5" id="KW-0687">Ribonucleoprotein</keyword>
<evidence type="ECO:0000256" key="4">
    <source>
        <dbReference type="ARBA" id="ARBA00035245"/>
    </source>
</evidence>
<evidence type="ECO:0000259" key="7">
    <source>
        <dbReference type="Pfam" id="PF00281"/>
    </source>
</evidence>
<evidence type="ECO:0000313" key="9">
    <source>
        <dbReference type="EMBL" id="HHF58116.1"/>
    </source>
</evidence>
<dbReference type="Pfam" id="PF00673">
    <property type="entry name" value="Ribosomal_L5_C"/>
    <property type="match status" value="1"/>
</dbReference>
<dbReference type="Gene3D" id="3.30.1440.10">
    <property type="match status" value="1"/>
</dbReference>
<feature type="domain" description="Large ribosomal subunit protein uL5 C-terminal" evidence="8">
    <location>
        <begin position="84"/>
        <end position="177"/>
    </location>
</feature>